<protein>
    <submittedName>
        <fullName evidence="1">Uncharacterized protein</fullName>
    </submittedName>
</protein>
<dbReference type="EMBL" id="LT629757">
    <property type="protein sequence ID" value="SDS76639.1"/>
    <property type="molecule type" value="Genomic_DNA"/>
</dbReference>
<name>A0A1H1UXS9_9ACTN</name>
<dbReference type="Proteomes" id="UP000198859">
    <property type="component" value="Chromosome I"/>
</dbReference>
<evidence type="ECO:0000313" key="1">
    <source>
        <dbReference type="EMBL" id="SDS76639.1"/>
    </source>
</evidence>
<accession>A0A1H1UXS9</accession>
<gene>
    <name evidence="1" type="ORF">SAMN04488570_2641</name>
</gene>
<dbReference type="AlphaFoldDB" id="A0A1H1UXS9"/>
<dbReference type="OrthoDB" id="3686643at2"/>
<dbReference type="RefSeq" id="WP_091730446.1">
    <property type="nucleotide sequence ID" value="NZ_LT629757.1"/>
</dbReference>
<evidence type="ECO:0000313" key="2">
    <source>
        <dbReference type="Proteomes" id="UP000198859"/>
    </source>
</evidence>
<organism evidence="1 2">
    <name type="scientific">Nocardioides scoriae</name>
    <dbReference type="NCBI Taxonomy" id="642780"/>
    <lineage>
        <taxon>Bacteria</taxon>
        <taxon>Bacillati</taxon>
        <taxon>Actinomycetota</taxon>
        <taxon>Actinomycetes</taxon>
        <taxon>Propionibacteriales</taxon>
        <taxon>Nocardioidaceae</taxon>
        <taxon>Nocardioides</taxon>
    </lineage>
</organism>
<dbReference type="STRING" id="642780.SAMN04488570_2641"/>
<dbReference type="Gene3D" id="3.40.1000.10">
    <property type="entry name" value="Mog1/PsbP, alpha/beta/alpha sandwich"/>
    <property type="match status" value="1"/>
</dbReference>
<reference evidence="2" key="1">
    <citation type="submission" date="2016-10" db="EMBL/GenBank/DDBJ databases">
        <authorList>
            <person name="Varghese N."/>
            <person name="Submissions S."/>
        </authorList>
    </citation>
    <scope>NUCLEOTIDE SEQUENCE [LARGE SCALE GENOMIC DNA]</scope>
    <source>
        <strain evidence="2">DSM 22127</strain>
    </source>
</reference>
<sequence>MPTTFPIPISFRLPDDAWQAVQPESLGVTNAAFLAVRREHVGSGYAPTITLSGDVLDDGASLEQVADAAVEVLASQAEDVRLVKRATYGSQTTPGLLQQLDCQISTEDGPRDIRQLQALIELTDVDDPSRRAVAKVVLSTTRGQHDVYLPEFQQFLRTLRPGPQAG</sequence>
<proteinExistence type="predicted"/>
<keyword evidence="2" id="KW-1185">Reference proteome</keyword>